<organism evidence="2 3">
    <name type="scientific">Lactuca saligna</name>
    <name type="common">Willowleaf lettuce</name>
    <dbReference type="NCBI Taxonomy" id="75948"/>
    <lineage>
        <taxon>Eukaryota</taxon>
        <taxon>Viridiplantae</taxon>
        <taxon>Streptophyta</taxon>
        <taxon>Embryophyta</taxon>
        <taxon>Tracheophyta</taxon>
        <taxon>Spermatophyta</taxon>
        <taxon>Magnoliopsida</taxon>
        <taxon>eudicotyledons</taxon>
        <taxon>Gunneridae</taxon>
        <taxon>Pentapetalae</taxon>
        <taxon>asterids</taxon>
        <taxon>campanulids</taxon>
        <taxon>Asterales</taxon>
        <taxon>Asteraceae</taxon>
        <taxon>Cichorioideae</taxon>
        <taxon>Cichorieae</taxon>
        <taxon>Lactucinae</taxon>
        <taxon>Lactuca</taxon>
    </lineage>
</organism>
<gene>
    <name evidence="2" type="ORF">LSALG_LOCUS31203</name>
</gene>
<dbReference type="PANTHER" id="PTHR11117:SF2">
    <property type="entry name" value="SUCCINATE--COA LIGASE [ADP_GDP-FORMING] SUBUNIT ALPHA, MITOCHONDRIAL"/>
    <property type="match status" value="1"/>
</dbReference>
<dbReference type="Gene3D" id="3.40.50.261">
    <property type="entry name" value="Succinyl-CoA synthetase domains"/>
    <property type="match status" value="1"/>
</dbReference>
<dbReference type="GO" id="GO:0009361">
    <property type="term" value="C:succinate-CoA ligase complex (ADP-forming)"/>
    <property type="evidence" value="ECO:0007669"/>
    <property type="project" value="TreeGrafter"/>
</dbReference>
<reference evidence="2" key="1">
    <citation type="submission" date="2023-04" db="EMBL/GenBank/DDBJ databases">
        <authorList>
            <person name="Vijverberg K."/>
            <person name="Xiong W."/>
            <person name="Schranz E."/>
        </authorList>
    </citation>
    <scope>NUCLEOTIDE SEQUENCE</scope>
</reference>
<dbReference type="AlphaFoldDB" id="A0AA36EDE5"/>
<name>A0AA36EDE5_LACSI</name>
<accession>A0AA36EDE5</accession>
<dbReference type="GO" id="GO:0006099">
    <property type="term" value="P:tricarboxylic acid cycle"/>
    <property type="evidence" value="ECO:0007669"/>
    <property type="project" value="TreeGrafter"/>
</dbReference>
<dbReference type="PANTHER" id="PTHR11117">
    <property type="entry name" value="SUCCINYL-COA LIGASE SUBUNIT ALPHA"/>
    <property type="match status" value="1"/>
</dbReference>
<proteinExistence type="predicted"/>
<dbReference type="InterPro" id="IPR016102">
    <property type="entry name" value="Succinyl-CoA_synth-like"/>
</dbReference>
<dbReference type="Proteomes" id="UP001177003">
    <property type="component" value="Chromosome 7"/>
</dbReference>
<sequence>MSDNIHKPGHIVCYRCIKQTTDVGLGQSTCVGISNSGDPFNGTNFVDCMRKFICDPHRFYLSSDRKMGFKIEQFNYLNCQQSCGWKWFTSVVVTYENAIRFPNKKKKITIFGSTPSPKSFSAAQDLAPETLVSIITHQLPVTVETTTRAIDDTTIGTTVKRKRR</sequence>
<evidence type="ECO:0000313" key="2">
    <source>
        <dbReference type="EMBL" id="CAI9292104.1"/>
    </source>
</evidence>
<protein>
    <submittedName>
        <fullName evidence="2">Uncharacterized protein</fullName>
    </submittedName>
</protein>
<dbReference type="EMBL" id="OX465083">
    <property type="protein sequence ID" value="CAI9292104.1"/>
    <property type="molecule type" value="Genomic_DNA"/>
</dbReference>
<keyword evidence="3" id="KW-1185">Reference proteome</keyword>
<evidence type="ECO:0000256" key="1">
    <source>
        <dbReference type="ARBA" id="ARBA00011412"/>
    </source>
</evidence>
<comment type="subunit">
    <text evidence="1">Heterooctamer of 4 alpha and 4 beta chains.</text>
</comment>
<dbReference type="GO" id="GO:0004776">
    <property type="term" value="F:succinate-CoA ligase (GDP-forming) activity"/>
    <property type="evidence" value="ECO:0007669"/>
    <property type="project" value="TreeGrafter"/>
</dbReference>
<evidence type="ECO:0000313" key="3">
    <source>
        <dbReference type="Proteomes" id="UP001177003"/>
    </source>
</evidence>
<dbReference type="GO" id="GO:0005739">
    <property type="term" value="C:mitochondrion"/>
    <property type="evidence" value="ECO:0007669"/>
    <property type="project" value="TreeGrafter"/>
</dbReference>
<dbReference type="GO" id="GO:0004775">
    <property type="term" value="F:succinate-CoA ligase (ADP-forming) activity"/>
    <property type="evidence" value="ECO:0007669"/>
    <property type="project" value="TreeGrafter"/>
</dbReference>